<reference evidence="2 3" key="1">
    <citation type="submission" date="2022-06" db="EMBL/GenBank/DDBJ databases">
        <title>Sequencing the genomes of 1000 actinobacteria strains.</title>
        <authorList>
            <person name="Klenk H.-P."/>
        </authorList>
    </citation>
    <scope>NUCLEOTIDE SEQUENCE [LARGE SCALE GENOMIC DNA]</scope>
    <source>
        <strain evidence="2 3">DSM 44170</strain>
    </source>
</reference>
<dbReference type="PROSITE" id="PS51257">
    <property type="entry name" value="PROKAR_LIPOPROTEIN"/>
    <property type="match status" value="1"/>
</dbReference>
<feature type="region of interest" description="Disordered" evidence="1">
    <location>
        <begin position="107"/>
        <end position="192"/>
    </location>
</feature>
<gene>
    <name evidence="2" type="ORF">HD595_004502</name>
</gene>
<organism evidence="2 3">
    <name type="scientific">Nonomuraea roseoviolacea subsp. carminata</name>
    <dbReference type="NCBI Taxonomy" id="160689"/>
    <lineage>
        <taxon>Bacteria</taxon>
        <taxon>Bacillati</taxon>
        <taxon>Actinomycetota</taxon>
        <taxon>Actinomycetes</taxon>
        <taxon>Streptosporangiales</taxon>
        <taxon>Streptosporangiaceae</taxon>
        <taxon>Nonomuraea</taxon>
    </lineage>
</organism>
<proteinExistence type="predicted"/>
<sequence>MRKIVALLGVAVVGVVATGCGVPAPPPAPGMLGRQQQVMAACMRGRGLAYTPAAPGSTSGTPAPPAADELRRRAGDYAAMREYRARYGFGVFAALVHPDDPLAYVPETPPPLATLPDADPLLATAPSERPALPSSAPAPTRAPEPPAIGTPTMEAHVTDGPAGTPAAIGTPVAVEPGTPPADEPGTDGGSADAYAAAGVECYVSTVKQTLGRDVTDAAHLRRKYVRALRLAWKNELDTDQELLALAGAYAACLTGKGYAIDTTAPTELATAELDRFAALKDDLEKKAAARRHKAGRGERGVVQGEQQGSRDDPKGRRADARTGRGDAGVGRDDARAADTRAADVRAADVRAGRDDATVGDRPGGRPGERPSSVVDVSAESPPALPARLAEPYLRREIATALDDLECGKRFFAVYRPRQGAVAERLAASWGLDQ</sequence>
<comment type="caution">
    <text evidence="2">The sequence shown here is derived from an EMBL/GenBank/DDBJ whole genome shotgun (WGS) entry which is preliminary data.</text>
</comment>
<feature type="compositionally biased region" description="Basic and acidic residues" evidence="1">
    <location>
        <begin position="308"/>
        <end position="368"/>
    </location>
</feature>
<protein>
    <recommendedName>
        <fullName evidence="4">DUF4439 domain-containing protein</fullName>
    </recommendedName>
</protein>
<accession>A0ABT1K312</accession>
<feature type="region of interest" description="Disordered" evidence="1">
    <location>
        <begin position="287"/>
        <end position="382"/>
    </location>
</feature>
<evidence type="ECO:0008006" key="4">
    <source>
        <dbReference type="Google" id="ProtNLM"/>
    </source>
</evidence>
<evidence type="ECO:0000313" key="2">
    <source>
        <dbReference type="EMBL" id="MCP2348380.1"/>
    </source>
</evidence>
<evidence type="ECO:0000256" key="1">
    <source>
        <dbReference type="SAM" id="MobiDB-lite"/>
    </source>
</evidence>
<dbReference type="RefSeq" id="WP_253772074.1">
    <property type="nucleotide sequence ID" value="NZ_BAAAVE010000006.1"/>
</dbReference>
<dbReference type="Proteomes" id="UP001320766">
    <property type="component" value="Unassembled WGS sequence"/>
</dbReference>
<feature type="compositionally biased region" description="Low complexity" evidence="1">
    <location>
        <begin position="114"/>
        <end position="139"/>
    </location>
</feature>
<keyword evidence="3" id="KW-1185">Reference proteome</keyword>
<evidence type="ECO:0000313" key="3">
    <source>
        <dbReference type="Proteomes" id="UP001320766"/>
    </source>
</evidence>
<name>A0ABT1K312_9ACTN</name>
<dbReference type="EMBL" id="JAMZEC010000001">
    <property type="protein sequence ID" value="MCP2348380.1"/>
    <property type="molecule type" value="Genomic_DNA"/>
</dbReference>